<name>A0A2C9D772_9HYPH</name>
<feature type="coiled-coil region" evidence="1">
    <location>
        <begin position="91"/>
        <end position="132"/>
    </location>
</feature>
<evidence type="ECO:0008006" key="5">
    <source>
        <dbReference type="Google" id="ProtNLM"/>
    </source>
</evidence>
<gene>
    <name evidence="3" type="ORF">HDIA_2488</name>
</gene>
<dbReference type="AlphaFoldDB" id="A0A2C9D772"/>
<dbReference type="KEGG" id="hdi:HDIA_2488"/>
<keyword evidence="1" id="KW-0175">Coiled coil</keyword>
<organism evidence="3 4">
    <name type="scientific">Hartmannibacter diazotrophicus</name>
    <dbReference type="NCBI Taxonomy" id="1482074"/>
    <lineage>
        <taxon>Bacteria</taxon>
        <taxon>Pseudomonadati</taxon>
        <taxon>Pseudomonadota</taxon>
        <taxon>Alphaproteobacteria</taxon>
        <taxon>Hyphomicrobiales</taxon>
        <taxon>Pleomorphomonadaceae</taxon>
        <taxon>Hartmannibacter</taxon>
    </lineage>
</organism>
<evidence type="ECO:0000256" key="2">
    <source>
        <dbReference type="SAM" id="Phobius"/>
    </source>
</evidence>
<keyword evidence="4" id="KW-1185">Reference proteome</keyword>
<accession>A0A2C9D772</accession>
<keyword evidence="2" id="KW-0472">Membrane</keyword>
<evidence type="ECO:0000256" key="1">
    <source>
        <dbReference type="SAM" id="Coils"/>
    </source>
</evidence>
<evidence type="ECO:0000313" key="4">
    <source>
        <dbReference type="Proteomes" id="UP000223606"/>
    </source>
</evidence>
<evidence type="ECO:0000313" key="3">
    <source>
        <dbReference type="EMBL" id="SON56029.1"/>
    </source>
</evidence>
<protein>
    <recommendedName>
        <fullName evidence="5">SPOR domain-containing protein</fullName>
    </recommendedName>
</protein>
<dbReference type="EMBL" id="LT960614">
    <property type="protein sequence ID" value="SON56029.1"/>
    <property type="molecule type" value="Genomic_DNA"/>
</dbReference>
<reference evidence="4" key="1">
    <citation type="submission" date="2017-09" db="EMBL/GenBank/DDBJ databases">
        <title>Genome sequence of Nannocystis excedens DSM 71.</title>
        <authorList>
            <person name="Blom J."/>
        </authorList>
    </citation>
    <scope>NUCLEOTIDE SEQUENCE [LARGE SCALE GENOMIC DNA]</scope>
    <source>
        <strain evidence="4">type strain: E19</strain>
    </source>
</reference>
<dbReference type="Proteomes" id="UP000223606">
    <property type="component" value="Chromosome 1"/>
</dbReference>
<keyword evidence="2" id="KW-0812">Transmembrane</keyword>
<feature type="transmembrane region" description="Helical" evidence="2">
    <location>
        <begin position="20"/>
        <end position="45"/>
    </location>
</feature>
<sequence length="259" mass="28451">MSNRGNHFDDLFGPETKSEPSGMVVLLWALLAGFMLFVVIVALIYGTPERNPANAAIYDDSALPPTAPEEAGDTIAAVTVRDKSDPENGPYTQLKEEVAKLRDDLVSMRKSLDVMRQQNDDLVLRVDTLEKKNFDEYTGSINPIRRADPAPTPQSAPDTLQQRADEKAMQTRFGMELGTFDDLRSLRARWRQVVSEKPALFRGLDAVATVRDRGGRTELVLVAGPYRNAATAAENCGRVEAAGLACSPAFFLGQPLDLR</sequence>
<proteinExistence type="predicted"/>
<keyword evidence="2" id="KW-1133">Transmembrane helix</keyword>